<proteinExistence type="predicted"/>
<dbReference type="STRING" id="943816.AN217_13525"/>
<dbReference type="Proteomes" id="UP000182841">
    <property type="component" value="Unassembled WGS sequence"/>
</dbReference>
<feature type="region of interest" description="Disordered" evidence="1">
    <location>
        <begin position="1"/>
        <end position="20"/>
    </location>
</feature>
<evidence type="ECO:0000256" key="1">
    <source>
        <dbReference type="SAM" id="MobiDB-lite"/>
    </source>
</evidence>
<sequence length="138" mass="15237">MRESGDRPHPGPMAAQKKPTIRVRRVYEAPEPAADGARVLVDRLWPRGLRKEEAALDAWCKQVAPSAELRKWYGHTPERFAGFAERYRAELATPAGAEGLDELLRAASGARVLTLLTASKDLSLAHTRVLEEVLGERG</sequence>
<reference evidence="3" key="1">
    <citation type="submission" date="2016-10" db="EMBL/GenBank/DDBJ databases">
        <authorList>
            <person name="Varghese N."/>
            <person name="Submissions S."/>
        </authorList>
    </citation>
    <scope>NUCLEOTIDE SEQUENCE [LARGE SCALE GENOMIC DNA]</scope>
    <source>
        <strain evidence="3">CGMCC 4.6825</strain>
    </source>
</reference>
<gene>
    <name evidence="2" type="ORF">SAMN05421870_10572</name>
</gene>
<evidence type="ECO:0000313" key="2">
    <source>
        <dbReference type="EMBL" id="SER88068.1"/>
    </source>
</evidence>
<protein>
    <submittedName>
        <fullName evidence="2">Uncharacterized conserved protein YeaO, DUF488 family</fullName>
    </submittedName>
</protein>
<keyword evidence="3" id="KW-1185">Reference proteome</keyword>
<name>A0A1H9ST56_9ACTN</name>
<evidence type="ECO:0000313" key="3">
    <source>
        <dbReference type="Proteomes" id="UP000182841"/>
    </source>
</evidence>
<dbReference type="PANTHER" id="PTHR36849:SF1">
    <property type="entry name" value="CYTOPLASMIC PROTEIN"/>
    <property type="match status" value="1"/>
</dbReference>
<dbReference type="PANTHER" id="PTHR36849">
    <property type="entry name" value="CYTOPLASMIC PROTEIN-RELATED"/>
    <property type="match status" value="1"/>
</dbReference>
<dbReference type="InterPro" id="IPR052552">
    <property type="entry name" value="YeaO-like"/>
</dbReference>
<dbReference type="EMBL" id="FOGO01000005">
    <property type="protein sequence ID" value="SER88068.1"/>
    <property type="molecule type" value="Genomic_DNA"/>
</dbReference>
<dbReference type="Pfam" id="PF22752">
    <property type="entry name" value="DUF488-N3i"/>
    <property type="match status" value="1"/>
</dbReference>
<accession>A0A1H9ST56</accession>
<organism evidence="2 3">
    <name type="scientific">Streptomyces qinglanensis</name>
    <dbReference type="NCBI Taxonomy" id="943816"/>
    <lineage>
        <taxon>Bacteria</taxon>
        <taxon>Bacillati</taxon>
        <taxon>Actinomycetota</taxon>
        <taxon>Actinomycetes</taxon>
        <taxon>Kitasatosporales</taxon>
        <taxon>Streptomycetaceae</taxon>
        <taxon>Streptomyces</taxon>
    </lineage>
</organism>
<dbReference type="AlphaFoldDB" id="A0A1H9ST56"/>